<dbReference type="STRING" id="28045.AWB95_18655"/>
<evidence type="ECO:0000256" key="4">
    <source>
        <dbReference type="ARBA" id="ARBA00023125"/>
    </source>
</evidence>
<dbReference type="Proteomes" id="UP000193907">
    <property type="component" value="Unassembled WGS sequence"/>
</dbReference>
<dbReference type="InterPro" id="IPR001207">
    <property type="entry name" value="Transposase_mutator"/>
</dbReference>
<keyword evidence="5 6" id="KW-0233">DNA recombination</keyword>
<evidence type="ECO:0000256" key="2">
    <source>
        <dbReference type="ARBA" id="ARBA00010961"/>
    </source>
</evidence>
<dbReference type="GO" id="GO:0004803">
    <property type="term" value="F:transposase activity"/>
    <property type="evidence" value="ECO:0007669"/>
    <property type="project" value="UniProtKB-UniRule"/>
</dbReference>
<comment type="caution">
    <text evidence="7">The sequence shown here is derived from an EMBL/GenBank/DDBJ whole genome shotgun (WGS) entry which is preliminary data.</text>
</comment>
<evidence type="ECO:0000256" key="3">
    <source>
        <dbReference type="ARBA" id="ARBA00022578"/>
    </source>
</evidence>
<dbReference type="EMBL" id="LQOM01000042">
    <property type="protein sequence ID" value="ORV09007.1"/>
    <property type="molecule type" value="Genomic_DNA"/>
</dbReference>
<sequence>MTKHYPIDVEQLLDEQLAAASPDLLRGLLSTFIQALMSAEADALCGAGYGERSEARTNRRNGYRPRDFDTRAGTIEMAIPKLRSGSYFPDWLLQRRKRAERALTSVVATCYLLGVSTRRMERLVESLGVTSLSKSQVSAMATELDEAVEAFRTRPLDAGPYTFVAADALVLKVRENGRVIGVHTLIATGINAEGYREILGVQVTSAEDGAGWLAFFRDLVVRGLSGVALVTSDAHPGLVAAIGATLPGATWQRCRTHYAVNLMSVTPKSSWPWVRTLLHSIFDQPDAESVVAQYDRVLDAVTDKLPKVAEHLDTARDELLAFTAFPKQIWRQIWSNNPQERLNREVRRRTDVVGIFPDRTAIIRLVGAVLAEQHDEWIEGRRYLGLDVLTRARAVLTSTDETTTHQPTTTPALTA</sequence>
<keyword evidence="4 6" id="KW-0238">DNA-binding</keyword>
<keyword evidence="3 6" id="KW-0815">Transposition</keyword>
<dbReference type="Pfam" id="PF00872">
    <property type="entry name" value="Transposase_mut"/>
    <property type="match status" value="1"/>
</dbReference>
<dbReference type="AlphaFoldDB" id="A0A1X1RLH9"/>
<accession>A0A1X1RLH9</accession>
<dbReference type="NCBIfam" id="NF033543">
    <property type="entry name" value="transpos_IS256"/>
    <property type="match status" value="1"/>
</dbReference>
<evidence type="ECO:0000313" key="8">
    <source>
        <dbReference type="Proteomes" id="UP000193907"/>
    </source>
</evidence>
<dbReference type="GO" id="GO:0006313">
    <property type="term" value="P:DNA transposition"/>
    <property type="evidence" value="ECO:0007669"/>
    <property type="project" value="UniProtKB-UniRule"/>
</dbReference>
<dbReference type="PROSITE" id="PS01007">
    <property type="entry name" value="TRANSPOSASE_MUTATOR"/>
    <property type="match status" value="1"/>
</dbReference>
<comment type="similarity">
    <text evidence="2 6">Belongs to the transposase mutator family.</text>
</comment>
<evidence type="ECO:0000256" key="5">
    <source>
        <dbReference type="ARBA" id="ARBA00023172"/>
    </source>
</evidence>
<protein>
    <recommendedName>
        <fullName evidence="6">Mutator family transposase</fullName>
    </recommendedName>
</protein>
<evidence type="ECO:0000256" key="1">
    <source>
        <dbReference type="ARBA" id="ARBA00002190"/>
    </source>
</evidence>
<name>A0A1X1RLH9_MYCCE</name>
<evidence type="ECO:0000256" key="6">
    <source>
        <dbReference type="RuleBase" id="RU365089"/>
    </source>
</evidence>
<dbReference type="GO" id="GO:0003677">
    <property type="term" value="F:DNA binding"/>
    <property type="evidence" value="ECO:0007669"/>
    <property type="project" value="UniProtKB-UniRule"/>
</dbReference>
<keyword evidence="6" id="KW-0814">Transposable element</keyword>
<dbReference type="PANTHER" id="PTHR33217">
    <property type="entry name" value="TRANSPOSASE FOR INSERTION SEQUENCE ELEMENT IS1081"/>
    <property type="match status" value="1"/>
</dbReference>
<dbReference type="RefSeq" id="WP_085168502.1">
    <property type="nucleotide sequence ID" value="NZ_LQOM01000042.1"/>
</dbReference>
<dbReference type="PANTHER" id="PTHR33217:SF7">
    <property type="entry name" value="TRANSPOSASE FOR INSERTION SEQUENCE ELEMENT IS1081"/>
    <property type="match status" value="1"/>
</dbReference>
<comment type="function">
    <text evidence="1 6">Required for the transposition of the insertion element.</text>
</comment>
<organism evidence="7 8">
    <name type="scientific">Mycobacterium celatum</name>
    <dbReference type="NCBI Taxonomy" id="28045"/>
    <lineage>
        <taxon>Bacteria</taxon>
        <taxon>Bacillati</taxon>
        <taxon>Actinomycetota</taxon>
        <taxon>Actinomycetes</taxon>
        <taxon>Mycobacteriales</taxon>
        <taxon>Mycobacteriaceae</taxon>
        <taxon>Mycobacterium</taxon>
    </lineage>
</organism>
<keyword evidence="8" id="KW-1185">Reference proteome</keyword>
<reference evidence="7 8" key="1">
    <citation type="submission" date="2016-01" db="EMBL/GenBank/DDBJ databases">
        <title>The new phylogeny of the genus Mycobacterium.</title>
        <authorList>
            <person name="Tarcisio F."/>
            <person name="Conor M."/>
            <person name="Antonella G."/>
            <person name="Elisabetta G."/>
            <person name="Giulia F.S."/>
            <person name="Sara T."/>
            <person name="Anna F."/>
            <person name="Clotilde B."/>
            <person name="Roberto B."/>
            <person name="Veronica D.S."/>
            <person name="Fabio R."/>
            <person name="Monica P."/>
            <person name="Olivier J."/>
            <person name="Enrico T."/>
            <person name="Nicola S."/>
        </authorList>
    </citation>
    <scope>NUCLEOTIDE SEQUENCE [LARGE SCALE GENOMIC DNA]</scope>
    <source>
        <strain evidence="7 8">DSM 44243</strain>
    </source>
</reference>
<evidence type="ECO:0000313" key="7">
    <source>
        <dbReference type="EMBL" id="ORV09007.1"/>
    </source>
</evidence>
<gene>
    <name evidence="7" type="ORF">AWB95_18655</name>
</gene>
<proteinExistence type="inferred from homology"/>